<dbReference type="FunFam" id="1.10.287.950:FF:000001">
    <property type="entry name" value="Methyl-accepting chemotaxis sensory transducer"/>
    <property type="match status" value="1"/>
</dbReference>
<dbReference type="GO" id="GO:0004888">
    <property type="term" value="F:transmembrane signaling receptor activity"/>
    <property type="evidence" value="ECO:0007669"/>
    <property type="project" value="InterPro"/>
</dbReference>
<dbReference type="GO" id="GO:0005886">
    <property type="term" value="C:plasma membrane"/>
    <property type="evidence" value="ECO:0007669"/>
    <property type="project" value="UniProtKB-SubCell"/>
</dbReference>
<dbReference type="PROSITE" id="PS50192">
    <property type="entry name" value="T_SNARE"/>
    <property type="match status" value="1"/>
</dbReference>
<dbReference type="STRING" id="1111735.GCA_000428045_03243"/>
<keyword evidence="4" id="KW-0145">Chemotaxis</keyword>
<evidence type="ECO:0000256" key="11">
    <source>
        <dbReference type="PROSITE-ProRule" id="PRU00284"/>
    </source>
</evidence>
<feature type="domain" description="T-SNARE coiled-coil homology" evidence="15">
    <location>
        <begin position="478"/>
        <end position="523"/>
    </location>
</feature>
<accession>A0A2N6D181</accession>
<evidence type="ECO:0000256" key="5">
    <source>
        <dbReference type="ARBA" id="ARBA00022519"/>
    </source>
</evidence>
<gene>
    <name evidence="17" type="ORF">C0630_00615</name>
</gene>
<keyword evidence="7 13" id="KW-1133">Transmembrane helix</keyword>
<dbReference type="GO" id="GO:0006935">
    <property type="term" value="P:chemotaxis"/>
    <property type="evidence" value="ECO:0007669"/>
    <property type="project" value="UniProtKB-KW"/>
</dbReference>
<dbReference type="Gene3D" id="1.10.287.950">
    <property type="entry name" value="Methyl-accepting chemotaxis protein"/>
    <property type="match status" value="1"/>
</dbReference>
<comment type="caution">
    <text evidence="17">The sequence shown here is derived from an EMBL/GenBank/DDBJ whole genome shotgun (WGS) entry which is preliminary data.</text>
</comment>
<keyword evidence="9 11" id="KW-0807">Transducer</keyword>
<dbReference type="Proteomes" id="UP000235015">
    <property type="component" value="Unassembled WGS sequence"/>
</dbReference>
<comment type="similarity">
    <text evidence="10">Belongs to the methyl-accepting chemotaxis (MCP) protein family.</text>
</comment>
<dbReference type="PROSITE" id="PS50111">
    <property type="entry name" value="CHEMOTAXIS_TRANSDUC_2"/>
    <property type="match status" value="1"/>
</dbReference>
<evidence type="ECO:0000256" key="10">
    <source>
        <dbReference type="ARBA" id="ARBA00029447"/>
    </source>
</evidence>
<feature type="transmembrane region" description="Helical" evidence="13">
    <location>
        <begin position="25"/>
        <end position="47"/>
    </location>
</feature>
<dbReference type="InterPro" id="IPR003122">
    <property type="entry name" value="Tar_rcpt_lig-bd"/>
</dbReference>
<dbReference type="SMART" id="SM00283">
    <property type="entry name" value="MA"/>
    <property type="match status" value="1"/>
</dbReference>
<protein>
    <submittedName>
        <fullName evidence="17">Methyl-accepting chemotaxis protein</fullName>
    </submittedName>
</protein>
<evidence type="ECO:0000256" key="7">
    <source>
        <dbReference type="ARBA" id="ARBA00022989"/>
    </source>
</evidence>
<dbReference type="InterPro" id="IPR000727">
    <property type="entry name" value="T_SNARE_dom"/>
</dbReference>
<evidence type="ECO:0000256" key="8">
    <source>
        <dbReference type="ARBA" id="ARBA00023136"/>
    </source>
</evidence>
<evidence type="ECO:0000256" key="1">
    <source>
        <dbReference type="ARBA" id="ARBA00004429"/>
    </source>
</evidence>
<dbReference type="InterPro" id="IPR004090">
    <property type="entry name" value="Chemotax_Me-accpt_rcpt"/>
</dbReference>
<evidence type="ECO:0000256" key="13">
    <source>
        <dbReference type="SAM" id="Phobius"/>
    </source>
</evidence>
<evidence type="ECO:0000313" key="18">
    <source>
        <dbReference type="Proteomes" id="UP000235015"/>
    </source>
</evidence>
<evidence type="ECO:0000256" key="2">
    <source>
        <dbReference type="ARBA" id="ARBA00022475"/>
    </source>
</evidence>
<dbReference type="PANTHER" id="PTHR32089">
    <property type="entry name" value="METHYL-ACCEPTING CHEMOTAXIS PROTEIN MCPB"/>
    <property type="match status" value="1"/>
</dbReference>
<keyword evidence="3" id="KW-0488">Methylation</keyword>
<dbReference type="InterPro" id="IPR004089">
    <property type="entry name" value="MCPsignal_dom"/>
</dbReference>
<keyword evidence="2" id="KW-1003">Cell membrane</keyword>
<dbReference type="Pfam" id="PF02203">
    <property type="entry name" value="TarH"/>
    <property type="match status" value="1"/>
</dbReference>
<sequence>MSIAPPAPGGNKMKLLNKISIKARLIFLVSFAVLQLATVGLLSISAMNNAESGLKSVYEDRLIPTGQLSKIIDLMRSNHSELLLALQHAPDSHTLTLHDHPVTRHIEAVDANIATISSTWQAYLTTYLTPEEKVLAEDFANKRAIFVQEGLKEVADLIRAGRYEAADLQLLNRTGPTFETAYAAVEKLWQLQLDVAQATYADTVNQNQSVLNISIVLMIAGVMLLSLLALLTIKGISSAVSQLTEASRKMAAGDLTVRSQHESRYELGEIANAFNTICDKFRTVVKELGGTTIQLAAAAEETSVITGESSVRIKQQQSETEQVATAMTEMAATVQDVARNAAEAEQSALQADTLTNNGRAVAEQALNATRDLAREVEQAAQVIHNLEADSNTIGGVLDVIRGIAEQTNLLALNAAIEAARAGEQGRGFAVVADEVRTLAGRTQESTQEIQSMIERLQHGTKEAVTAMQRGQQKAEHSLAQVEQADQALNEINQAVSRIKDMNAQIATAAEQQGAVADEINRNIVSINDLSVQSAQGAEQTAVASTQQAQLAADLQAMAGKFRT</sequence>
<evidence type="ECO:0000256" key="12">
    <source>
        <dbReference type="SAM" id="Coils"/>
    </source>
</evidence>
<feature type="domain" description="HAMP" evidence="16">
    <location>
        <begin position="234"/>
        <end position="286"/>
    </location>
</feature>
<evidence type="ECO:0000259" key="14">
    <source>
        <dbReference type="PROSITE" id="PS50111"/>
    </source>
</evidence>
<proteinExistence type="inferred from homology"/>
<evidence type="ECO:0000256" key="4">
    <source>
        <dbReference type="ARBA" id="ARBA00022500"/>
    </source>
</evidence>
<evidence type="ECO:0000256" key="9">
    <source>
        <dbReference type="ARBA" id="ARBA00023224"/>
    </source>
</evidence>
<dbReference type="AlphaFoldDB" id="A0A2N6D181"/>
<keyword evidence="8 13" id="KW-0472">Membrane</keyword>
<dbReference type="CDD" id="cd06225">
    <property type="entry name" value="HAMP"/>
    <property type="match status" value="1"/>
</dbReference>
<dbReference type="CDD" id="cd11386">
    <property type="entry name" value="MCP_signal"/>
    <property type="match status" value="1"/>
</dbReference>
<feature type="coiled-coil region" evidence="12">
    <location>
        <begin position="481"/>
        <end position="511"/>
    </location>
</feature>
<keyword evidence="6 13" id="KW-0812">Transmembrane</keyword>
<dbReference type="Pfam" id="PF00015">
    <property type="entry name" value="MCPsignal"/>
    <property type="match status" value="1"/>
</dbReference>
<dbReference type="InterPro" id="IPR003660">
    <property type="entry name" value="HAMP_dom"/>
</dbReference>
<reference evidence="17 18" key="1">
    <citation type="submission" date="2017-11" db="EMBL/GenBank/DDBJ databases">
        <title>Genome-resolved metagenomics identifies genetic mobility, metabolic interactions, and unexpected diversity in perchlorate-reducing communities.</title>
        <authorList>
            <person name="Barnum T.P."/>
            <person name="Figueroa I.A."/>
            <person name="Carlstrom C.I."/>
            <person name="Lucas L.N."/>
            <person name="Engelbrektson A.L."/>
            <person name="Coates J.D."/>
        </authorList>
    </citation>
    <scope>NUCLEOTIDE SEQUENCE [LARGE SCALE GENOMIC DNA]</scope>
    <source>
        <strain evidence="17">BM301</strain>
    </source>
</reference>
<dbReference type="SMART" id="SM00304">
    <property type="entry name" value="HAMP"/>
    <property type="match status" value="2"/>
</dbReference>
<feature type="domain" description="Methyl-accepting transducer" evidence="14">
    <location>
        <begin position="291"/>
        <end position="527"/>
    </location>
</feature>
<evidence type="ECO:0000259" key="15">
    <source>
        <dbReference type="PROSITE" id="PS50192"/>
    </source>
</evidence>
<dbReference type="SUPFAM" id="SSF58104">
    <property type="entry name" value="Methyl-accepting chemotaxis protein (MCP) signaling domain"/>
    <property type="match status" value="1"/>
</dbReference>
<feature type="transmembrane region" description="Helical" evidence="13">
    <location>
        <begin position="210"/>
        <end position="233"/>
    </location>
</feature>
<keyword evidence="12" id="KW-0175">Coiled coil</keyword>
<organism evidence="17 18">
    <name type="scientific">Sedimenticola selenatireducens</name>
    <dbReference type="NCBI Taxonomy" id="191960"/>
    <lineage>
        <taxon>Bacteria</taxon>
        <taxon>Pseudomonadati</taxon>
        <taxon>Pseudomonadota</taxon>
        <taxon>Gammaproteobacteria</taxon>
        <taxon>Chromatiales</taxon>
        <taxon>Sedimenticolaceae</taxon>
        <taxon>Sedimenticola</taxon>
    </lineage>
</organism>
<evidence type="ECO:0000313" key="17">
    <source>
        <dbReference type="EMBL" id="PLX63445.1"/>
    </source>
</evidence>
<evidence type="ECO:0000256" key="6">
    <source>
        <dbReference type="ARBA" id="ARBA00022692"/>
    </source>
</evidence>
<name>A0A2N6D181_9GAMM</name>
<dbReference type="GO" id="GO:0007165">
    <property type="term" value="P:signal transduction"/>
    <property type="evidence" value="ECO:0007669"/>
    <property type="project" value="UniProtKB-KW"/>
</dbReference>
<dbReference type="Pfam" id="PF00672">
    <property type="entry name" value="HAMP"/>
    <property type="match status" value="1"/>
</dbReference>
<comment type="subcellular location">
    <subcellularLocation>
        <location evidence="1">Cell inner membrane</location>
        <topology evidence="1">Multi-pass membrane protein</topology>
    </subcellularLocation>
</comment>
<evidence type="ECO:0000256" key="3">
    <source>
        <dbReference type="ARBA" id="ARBA00022481"/>
    </source>
</evidence>
<dbReference type="PRINTS" id="PR00260">
    <property type="entry name" value="CHEMTRNSDUCR"/>
</dbReference>
<dbReference type="EMBL" id="PKUN01000001">
    <property type="protein sequence ID" value="PLX63445.1"/>
    <property type="molecule type" value="Genomic_DNA"/>
</dbReference>
<keyword evidence="5" id="KW-0997">Cell inner membrane</keyword>
<dbReference type="PANTHER" id="PTHR32089:SF112">
    <property type="entry name" value="LYSOZYME-LIKE PROTEIN-RELATED"/>
    <property type="match status" value="1"/>
</dbReference>
<evidence type="ECO:0000259" key="16">
    <source>
        <dbReference type="PROSITE" id="PS50885"/>
    </source>
</evidence>
<dbReference type="PROSITE" id="PS50885">
    <property type="entry name" value="HAMP"/>
    <property type="match status" value="1"/>
</dbReference>